<proteinExistence type="predicted"/>
<evidence type="ECO:0000313" key="1">
    <source>
        <dbReference type="EMBL" id="MFK2874899.1"/>
    </source>
</evidence>
<protein>
    <submittedName>
        <fullName evidence="1">Uncharacterized protein</fullName>
    </submittedName>
</protein>
<keyword evidence="2" id="KW-1185">Reference proteome</keyword>
<sequence length="167" mass="19540">MNTPIHPSALSQARIRLLNIDARPAGTTSFRSVADFMSSLYEMGLVYADDHGFRATPELSSFVDETSPTLIKDCVALFSYPGYLLQAYQKSWEYDEWEQLCRQRSGLQYFFDLYRASDFGPFVQEIDTRELDEQMHEWGSREGFLPEEKIDPRLPQSHWWWRLPDQG</sequence>
<reference evidence="1 2" key="1">
    <citation type="submission" date="2020-10" db="EMBL/GenBank/DDBJ databases">
        <title>Phylogeny of dyella-like bacteria.</title>
        <authorList>
            <person name="Fu J."/>
        </authorList>
    </citation>
    <scope>NUCLEOTIDE SEQUENCE [LARGE SCALE GENOMIC DNA]</scope>
    <source>
        <strain evidence="1 2">DHOB07</strain>
    </source>
</reference>
<evidence type="ECO:0000313" key="2">
    <source>
        <dbReference type="Proteomes" id="UP001620405"/>
    </source>
</evidence>
<dbReference type="RefSeq" id="WP_284396265.1">
    <property type="nucleotide sequence ID" value="NZ_BSNQ01000003.1"/>
</dbReference>
<dbReference type="EMBL" id="JADIKG010000013">
    <property type="protein sequence ID" value="MFK2874899.1"/>
    <property type="molecule type" value="Genomic_DNA"/>
</dbReference>
<comment type="caution">
    <text evidence="1">The sequence shown here is derived from an EMBL/GenBank/DDBJ whole genome shotgun (WGS) entry which is preliminary data.</text>
</comment>
<accession>A0ABW8IY59</accession>
<dbReference type="Proteomes" id="UP001620405">
    <property type="component" value="Unassembled WGS sequence"/>
</dbReference>
<gene>
    <name evidence="1" type="ORF">ISP13_15245</name>
</gene>
<name>A0ABW8IY59_9GAMM</name>
<organism evidence="1 2">
    <name type="scientific">Dyella lipolytica</name>
    <dbReference type="NCBI Taxonomy" id="1867835"/>
    <lineage>
        <taxon>Bacteria</taxon>
        <taxon>Pseudomonadati</taxon>
        <taxon>Pseudomonadota</taxon>
        <taxon>Gammaproteobacteria</taxon>
        <taxon>Lysobacterales</taxon>
        <taxon>Rhodanobacteraceae</taxon>
        <taxon>Dyella</taxon>
    </lineage>
</organism>